<dbReference type="EMBL" id="JAZEWV010000030">
    <property type="protein sequence ID" value="MEE4545547.1"/>
    <property type="molecule type" value="Genomic_DNA"/>
</dbReference>
<name>A0ABU7PJY4_9ACTN</name>
<organism evidence="1 2">
    <name type="scientific">Actinacidiphila polyblastidii</name>
    <dbReference type="NCBI Taxonomy" id="3110430"/>
    <lineage>
        <taxon>Bacteria</taxon>
        <taxon>Bacillati</taxon>
        <taxon>Actinomycetota</taxon>
        <taxon>Actinomycetes</taxon>
        <taxon>Kitasatosporales</taxon>
        <taxon>Streptomycetaceae</taxon>
        <taxon>Actinacidiphila</taxon>
    </lineage>
</organism>
<sequence length="123" mass="13701">MMADAEYYEIKTEVSVIFPASGASDLTDPWNGRTVIPETVRIILISTETPDETREWAYVDVTGPRRLRSGDRGQPITSNGWETAFPSAKGHTFVSRPDWLTELLAEHLPEDWNRALLGLKGGA</sequence>
<keyword evidence="2" id="KW-1185">Reference proteome</keyword>
<proteinExistence type="predicted"/>
<reference evidence="1 2" key="1">
    <citation type="submission" date="2023-12" db="EMBL/GenBank/DDBJ databases">
        <title>Streptomyces sp. V4-01.</title>
        <authorList>
            <person name="Somphong A."/>
            <person name="Phongsopitanun W."/>
        </authorList>
    </citation>
    <scope>NUCLEOTIDE SEQUENCE [LARGE SCALE GENOMIC DNA]</scope>
    <source>
        <strain evidence="1 2">V4-01</strain>
    </source>
</reference>
<dbReference type="RefSeq" id="WP_330799227.1">
    <property type="nucleotide sequence ID" value="NZ_JAZEWV010000030.1"/>
</dbReference>
<comment type="caution">
    <text evidence="1">The sequence shown here is derived from an EMBL/GenBank/DDBJ whole genome shotgun (WGS) entry which is preliminary data.</text>
</comment>
<accession>A0ABU7PJY4</accession>
<evidence type="ECO:0000313" key="1">
    <source>
        <dbReference type="EMBL" id="MEE4545547.1"/>
    </source>
</evidence>
<protein>
    <submittedName>
        <fullName evidence="1">Uncharacterized protein</fullName>
    </submittedName>
</protein>
<dbReference type="Proteomes" id="UP001344658">
    <property type="component" value="Unassembled WGS sequence"/>
</dbReference>
<gene>
    <name evidence="1" type="ORF">V2S66_26715</name>
</gene>
<evidence type="ECO:0000313" key="2">
    <source>
        <dbReference type="Proteomes" id="UP001344658"/>
    </source>
</evidence>